<feature type="compositionally biased region" description="Basic residues" evidence="4">
    <location>
        <begin position="171"/>
        <end position="181"/>
    </location>
</feature>
<dbReference type="GeneID" id="25026511"/>
<feature type="region of interest" description="Disordered" evidence="4">
    <location>
        <begin position="142"/>
        <end position="253"/>
    </location>
</feature>
<dbReference type="InterPro" id="IPR004138">
    <property type="entry name" value="U79_P34"/>
</dbReference>
<dbReference type="OrthoDB" id="23688at10239"/>
<evidence type="ECO:0000256" key="1">
    <source>
        <dbReference type="ARBA" id="ARBA00004147"/>
    </source>
</evidence>
<feature type="compositionally biased region" description="Basic and acidic residues" evidence="4">
    <location>
        <begin position="208"/>
        <end position="229"/>
    </location>
</feature>
<comment type="similarity">
    <text evidence="2">Belongs to the herpesviridae U79/UL112 family.</text>
</comment>
<proteinExistence type="inferred from homology"/>
<dbReference type="KEGG" id="vg:25026511"/>
<name>G8XTG8_SCMVC</name>
<evidence type="ECO:0000313" key="5">
    <source>
        <dbReference type="EMBL" id="AEV80460.1"/>
    </source>
</evidence>
<gene>
    <name evidence="5" type="primary">UL112</name>
</gene>
<feature type="region of interest" description="Disordered" evidence="4">
    <location>
        <begin position="426"/>
        <end position="497"/>
    </location>
</feature>
<keyword evidence="6" id="KW-1185">Reference proteome</keyword>
<protein>
    <submittedName>
        <fullName evidence="5">Protein UL112</fullName>
    </submittedName>
</protein>
<evidence type="ECO:0000256" key="2">
    <source>
        <dbReference type="ARBA" id="ARBA00006651"/>
    </source>
</evidence>
<sequence>MESGILQRKYWTFYGVNRGLHQNVNSDFDVRQFNFDSARLVKCTDGEGTTTTYGKGWLCCTVVQHGDPSSDKSQQRRGCLSLDVTVDNLLDSMSGSGMVLNNKNVASVVGASGNSDSSLLTVIVEGNTIQVTHVKHCAKANDSGAQASSSGASSSSSSVSGSVNSDERRARSEHRREHKKQQQQQQQQANSVAEGSNGQMRVSGGPEGMRDPRMLNRPKERRPETDDKRLKTHHDHSKNEVEHPPHLIPADGDPVAFLNYAHAPLTEPGADGALHNETPRFGGGDVVAELAEARPAAPAPGNSGAEVGTDDGVRASTSTEQLTPATSEVSSNCRVPPNPQATTTEPIPPHPRSPPFDDIIQSLTRLINECSKDDRLPNVPPLSTRHVSECESRAATPAASASTSAAPVCDIPRPVCEIRPYVVTPAAAPQPQPEQAGNSRRTRGGARPRNGPRGGGGGRRTPSASTSRRRRRNRDDEESEDEVLPGPSRRRAVPPSFAEDGLEIIDSGEEAALAAASIAAFFD</sequence>
<feature type="compositionally biased region" description="Low complexity" evidence="4">
    <location>
        <begin position="426"/>
        <end position="439"/>
    </location>
</feature>
<dbReference type="Pfam" id="PF03064">
    <property type="entry name" value="U79_P34"/>
    <property type="match status" value="1"/>
</dbReference>
<dbReference type="GO" id="GO:0042025">
    <property type="term" value="C:host cell nucleus"/>
    <property type="evidence" value="ECO:0007669"/>
    <property type="project" value="UniProtKB-SubCell"/>
</dbReference>
<keyword evidence="3" id="KW-1048">Host nucleus</keyword>
<evidence type="ECO:0000256" key="3">
    <source>
        <dbReference type="ARBA" id="ARBA00022562"/>
    </source>
</evidence>
<reference evidence="5 6" key="1">
    <citation type="submission" date="2011-12" db="EMBL/GenBank/DDBJ databases">
        <title>Comparative genomics of primate cytomegaloviruses.</title>
        <authorList>
            <person name="Davison A.J."/>
            <person name="Holton M."/>
            <person name="Dolan A."/>
            <person name="Dargan D.J."/>
            <person name="Gatherer D."/>
            <person name="Hayward G.S."/>
        </authorList>
    </citation>
    <scope>NUCLEOTIDE SEQUENCE [LARGE SCALE GENOMIC DNA]</scope>
    <source>
        <strain evidence="5">2715</strain>
    </source>
</reference>
<feature type="compositionally biased region" description="Polar residues" evidence="4">
    <location>
        <begin position="189"/>
        <end position="200"/>
    </location>
</feature>
<dbReference type="RefSeq" id="YP_004936072.1">
    <property type="nucleotide sequence ID" value="NC_012783.2"/>
</dbReference>
<evidence type="ECO:0000313" key="6">
    <source>
        <dbReference type="Proteomes" id="UP000116555"/>
    </source>
</evidence>
<accession>G8XTG8</accession>
<feature type="region of interest" description="Disordered" evidence="4">
    <location>
        <begin position="318"/>
        <end position="358"/>
    </location>
</feature>
<feature type="compositionally biased region" description="Polar residues" evidence="4">
    <location>
        <begin position="318"/>
        <end position="333"/>
    </location>
</feature>
<feature type="compositionally biased region" description="Low complexity" evidence="4">
    <location>
        <begin position="143"/>
        <end position="164"/>
    </location>
</feature>
<organismHost>
    <name type="scientific">Macaca</name>
    <name type="common">macaques</name>
    <dbReference type="NCBI Taxonomy" id="9539"/>
</organismHost>
<dbReference type="Proteomes" id="UP000116555">
    <property type="component" value="Segment"/>
</dbReference>
<evidence type="ECO:0000256" key="4">
    <source>
        <dbReference type="SAM" id="MobiDB-lite"/>
    </source>
</evidence>
<organism evidence="5 6">
    <name type="scientific">Simian cytomegalovirus (strain Colburn)</name>
    <dbReference type="NCBI Taxonomy" id="50292"/>
    <lineage>
        <taxon>Viruses</taxon>
        <taxon>Duplodnaviria</taxon>
        <taxon>Heunggongvirae</taxon>
        <taxon>Peploviricota</taxon>
        <taxon>Herviviricetes</taxon>
        <taxon>Herpesvirales</taxon>
        <taxon>Orthoherpesviridae</taxon>
        <taxon>Betaherpesvirinae</taxon>
        <taxon>Cytomegalovirus</taxon>
        <taxon>Cytomegalovirus cercopithecinebeta5</taxon>
    </lineage>
</organism>
<comment type="subcellular location">
    <subcellularLocation>
        <location evidence="1">Host nucleus</location>
    </subcellularLocation>
</comment>
<dbReference type="EMBL" id="FJ483968">
    <property type="protein sequence ID" value="AEV80460.1"/>
    <property type="molecule type" value="Genomic_DNA"/>
</dbReference>